<dbReference type="Proteomes" id="UP000238426">
    <property type="component" value="Unassembled WGS sequence"/>
</dbReference>
<evidence type="ECO:0000259" key="3">
    <source>
        <dbReference type="Pfam" id="PF18962"/>
    </source>
</evidence>
<evidence type="ECO:0000256" key="2">
    <source>
        <dbReference type="SAM" id="SignalP"/>
    </source>
</evidence>
<keyword evidence="1 2" id="KW-0732">Signal</keyword>
<comment type="caution">
    <text evidence="4">The sequence shown here is derived from an EMBL/GenBank/DDBJ whole genome shotgun (WGS) entry which is preliminary data.</text>
</comment>
<gene>
    <name evidence="4" type="ORF">C7H52_03305</name>
</gene>
<feature type="domain" description="Secretion system C-terminal sorting" evidence="3">
    <location>
        <begin position="422"/>
        <end position="487"/>
    </location>
</feature>
<dbReference type="PANTHER" id="PTHR36220">
    <property type="entry name" value="UNNAMED PRODUCT"/>
    <property type="match status" value="1"/>
</dbReference>
<feature type="signal peptide" evidence="2">
    <location>
        <begin position="1"/>
        <end position="20"/>
    </location>
</feature>
<dbReference type="InterPro" id="IPR037293">
    <property type="entry name" value="Gal_Oxidase_central_sf"/>
</dbReference>
<protein>
    <recommendedName>
        <fullName evidence="3">Secretion system C-terminal sorting domain-containing protein</fullName>
    </recommendedName>
</protein>
<dbReference type="RefSeq" id="WP_106462461.1">
    <property type="nucleotide sequence ID" value="NZ_PXOQ01000007.1"/>
</dbReference>
<evidence type="ECO:0000256" key="1">
    <source>
        <dbReference type="ARBA" id="ARBA00022729"/>
    </source>
</evidence>
<dbReference type="SUPFAM" id="SSF50965">
    <property type="entry name" value="Galactose oxidase, central domain"/>
    <property type="match status" value="1"/>
</dbReference>
<name>A0A2T1ND11_9FLAO</name>
<dbReference type="PANTHER" id="PTHR36220:SF1">
    <property type="entry name" value="GAMMA TUBULIN COMPLEX COMPONENT C-TERMINAL DOMAIN-CONTAINING PROTEIN"/>
    <property type="match status" value="1"/>
</dbReference>
<dbReference type="EMBL" id="PXOQ01000007">
    <property type="protein sequence ID" value="PSG90321.1"/>
    <property type="molecule type" value="Genomic_DNA"/>
</dbReference>
<dbReference type="OrthoDB" id="1056765at2"/>
<feature type="chain" id="PRO_5015692668" description="Secretion system C-terminal sorting domain-containing protein" evidence="2">
    <location>
        <begin position="21"/>
        <end position="489"/>
    </location>
</feature>
<dbReference type="InterPro" id="IPR013517">
    <property type="entry name" value="FG-GAP"/>
</dbReference>
<evidence type="ECO:0000313" key="5">
    <source>
        <dbReference type="Proteomes" id="UP000238426"/>
    </source>
</evidence>
<dbReference type="NCBIfam" id="TIGR04183">
    <property type="entry name" value="Por_Secre_tail"/>
    <property type="match status" value="1"/>
</dbReference>
<keyword evidence="5" id="KW-1185">Reference proteome</keyword>
<proteinExistence type="predicted"/>
<dbReference type="Pfam" id="PF18962">
    <property type="entry name" value="Por_Secre_tail"/>
    <property type="match status" value="1"/>
</dbReference>
<dbReference type="InterPro" id="IPR026444">
    <property type="entry name" value="Secre_tail"/>
</dbReference>
<dbReference type="Gene3D" id="2.130.10.80">
    <property type="entry name" value="Galactose oxidase/kelch, beta-propeller"/>
    <property type="match status" value="2"/>
</dbReference>
<dbReference type="Pfam" id="PF14312">
    <property type="entry name" value="FG-GAP_2"/>
    <property type="match status" value="1"/>
</dbReference>
<organism evidence="4 5">
    <name type="scientific">Aurantibacter aestuarii</name>
    <dbReference type="NCBI Taxonomy" id="1266046"/>
    <lineage>
        <taxon>Bacteria</taxon>
        <taxon>Pseudomonadati</taxon>
        <taxon>Bacteroidota</taxon>
        <taxon>Flavobacteriia</taxon>
        <taxon>Flavobacteriales</taxon>
        <taxon>Flavobacteriaceae</taxon>
        <taxon>Aurantibacter</taxon>
    </lineage>
</organism>
<dbReference type="AlphaFoldDB" id="A0A2T1ND11"/>
<evidence type="ECO:0000313" key="4">
    <source>
        <dbReference type="EMBL" id="PSG90321.1"/>
    </source>
</evidence>
<sequence>MKYILLLILFPFLGFSQVQIGQDIDGEAPDDQSGFSVSLSANGTIVAIGATRTDGNGSTSGHVRVFENQSGVWTQIGQDIDGEAANDLSGYSVSLSSDGSIVAVGAPSNDGNGSNSGHVRVFENQSGVWTQIGQDIDGEALGDLSGYSVSLNNDGNILAIGAIQNDGNDFFVGHVRIFENIVNTWTQIGQDIDGEANFDQSGNFIKLSSNGTIVAIGAMLNDGNGTDSGHVRIFENIANTWTQIGQDIDGEAAADQSGHTVSLNSDGSIVSIGAILNDGNGNNSGHVRIFENQNGVWTQIGQDIDGEVSEDQSGHSVSLNSDGSVIAIGAIYNDGNGSDSGHVRVYENQSGTWTQIGQDIDGEAVGDFSGLSVSLSSDASTLAIGSPFNDGNGTDSGHVRVYDLSGITLASDSFVLENFSVSPNPTTDKVSITLTNNLELKAVTIYNYFGQKIKTTQSTEIDLSEFPTGVYFLEIETNKGKASRKVVKK</sequence>
<dbReference type="InterPro" id="IPR011043">
    <property type="entry name" value="Gal_Oxase/kelch_b-propeller"/>
</dbReference>
<accession>A0A2T1ND11</accession>
<reference evidence="4 5" key="1">
    <citation type="submission" date="2018-03" db="EMBL/GenBank/DDBJ databases">
        <title>Mesoflavibacter sp. HG37 and Mesoflavibacter sp. HG96 sp.nov., two marine bacteria isolated from seawater of Western Pacific Ocean.</title>
        <authorList>
            <person name="Cheng H."/>
            <person name="Wu Y.-H."/>
            <person name="Guo L.-L."/>
            <person name="Xu X.-W."/>
        </authorList>
    </citation>
    <scope>NUCLEOTIDE SEQUENCE [LARGE SCALE GENOMIC DNA]</scope>
    <source>
        <strain evidence="4 5">KCTC 32269</strain>
    </source>
</reference>